<dbReference type="EC" id="2.7.11.23" evidence="3"/>
<comment type="catalytic activity">
    <reaction evidence="18">
        <text>[DNA-directed RNA polymerase] + ATP = phospho-[DNA-directed RNA polymerase] + ADP + H(+)</text>
        <dbReference type="Rhea" id="RHEA:10216"/>
        <dbReference type="Rhea" id="RHEA-COMP:11321"/>
        <dbReference type="Rhea" id="RHEA-COMP:11322"/>
        <dbReference type="ChEBI" id="CHEBI:15378"/>
        <dbReference type="ChEBI" id="CHEBI:30616"/>
        <dbReference type="ChEBI" id="CHEBI:43176"/>
        <dbReference type="ChEBI" id="CHEBI:68546"/>
        <dbReference type="ChEBI" id="CHEBI:456216"/>
        <dbReference type="EC" id="2.7.11.23"/>
    </reaction>
</comment>
<dbReference type="GeneTree" id="ENSGT00940000155179"/>
<dbReference type="InterPro" id="IPR000719">
    <property type="entry name" value="Prot_kinase_dom"/>
</dbReference>
<dbReference type="PROSITE" id="PS00108">
    <property type="entry name" value="PROTEIN_KINASE_ST"/>
    <property type="match status" value="1"/>
</dbReference>
<keyword evidence="11" id="KW-0418">Kinase</keyword>
<evidence type="ECO:0000256" key="17">
    <source>
        <dbReference type="ARBA" id="ARBA00048367"/>
    </source>
</evidence>
<evidence type="ECO:0000256" key="8">
    <source>
        <dbReference type="ARBA" id="ARBA00022553"/>
    </source>
</evidence>
<dbReference type="GO" id="GO:0004693">
    <property type="term" value="F:cyclin-dependent protein serine/threonine kinase activity"/>
    <property type="evidence" value="ECO:0007669"/>
    <property type="project" value="UniProtKB-EC"/>
</dbReference>
<evidence type="ECO:0000256" key="22">
    <source>
        <dbReference type="RuleBase" id="RU000304"/>
    </source>
</evidence>
<reference evidence="25" key="2">
    <citation type="submission" date="2025-09" db="UniProtKB">
        <authorList>
            <consortium name="Ensembl"/>
        </authorList>
    </citation>
    <scope>IDENTIFICATION</scope>
</reference>
<evidence type="ECO:0000256" key="1">
    <source>
        <dbReference type="ARBA" id="ARBA00006485"/>
    </source>
</evidence>
<dbReference type="GO" id="GO:0005524">
    <property type="term" value="F:ATP binding"/>
    <property type="evidence" value="ECO:0007669"/>
    <property type="project" value="UniProtKB-UniRule"/>
</dbReference>
<evidence type="ECO:0000256" key="9">
    <source>
        <dbReference type="ARBA" id="ARBA00022679"/>
    </source>
</evidence>
<feature type="domain" description="Protein kinase" evidence="24">
    <location>
        <begin position="12"/>
        <end position="300"/>
    </location>
</feature>
<dbReference type="FunFam" id="3.30.200.20:FF:000190">
    <property type="entry name" value="Putative cyclin-dependent kinase 7"/>
    <property type="match status" value="1"/>
</dbReference>
<dbReference type="Pfam" id="PF00069">
    <property type="entry name" value="Pkinase"/>
    <property type="match status" value="1"/>
</dbReference>
<keyword evidence="8" id="KW-0597">Phosphoprotein</keyword>
<sequence length="348" mass="39220">MSLDVKTRSKRYEKLDFLGEGQFATVYKARDKLTDTIVAIKKIKVGHRTEAKDGINRTALREIKLLQELHHSNIIGLLDAFGHKSNISLVFDFMETDLEVVIKDTSLVLTPANIKAYILMTLQGLEYMHQHWILHRDLKPNNLLLDGSGVLKLADFGLAKAFGSPNRVYTHQVVTRWYRSPELLFGARMYGVGVDMWAVGCILAELLLRTLISIIFFFLYISDETVLREVNSLRTSVCQPSLQGMSSLPDFVSFKIFPGTPLEHIFSAAGDDLLELLQGLFTFNPSTRTTATQALKMKYFSNRPGPTPGPQLPRPNCSAEALREKETVGLKRKIEGLETTVMKKKLVF</sequence>
<evidence type="ECO:0000256" key="16">
    <source>
        <dbReference type="ARBA" id="ARBA00048312"/>
    </source>
</evidence>
<dbReference type="SUPFAM" id="SSF56112">
    <property type="entry name" value="Protein kinase-like (PK-like)"/>
    <property type="match status" value="1"/>
</dbReference>
<dbReference type="GO" id="GO:0045944">
    <property type="term" value="P:positive regulation of transcription by RNA polymerase II"/>
    <property type="evidence" value="ECO:0007669"/>
    <property type="project" value="TreeGrafter"/>
</dbReference>
<dbReference type="GO" id="GO:0004707">
    <property type="term" value="F:MAP kinase activity"/>
    <property type="evidence" value="ECO:0007669"/>
    <property type="project" value="UniProtKB-EC"/>
</dbReference>
<keyword evidence="9" id="KW-0808">Transferase</keyword>
<dbReference type="GO" id="GO:0005737">
    <property type="term" value="C:cytoplasm"/>
    <property type="evidence" value="ECO:0007669"/>
    <property type="project" value="TreeGrafter"/>
</dbReference>
<accession>A0A8C7ZSR6</accession>
<evidence type="ECO:0000256" key="23">
    <source>
        <dbReference type="SAM" id="Phobius"/>
    </source>
</evidence>
<dbReference type="CDD" id="cd07841">
    <property type="entry name" value="STKc_CDK7"/>
    <property type="match status" value="1"/>
</dbReference>
<feature type="binding site" evidence="21">
    <location>
        <position position="42"/>
    </location>
    <ligand>
        <name>ATP</name>
        <dbReference type="ChEBI" id="CHEBI:30616"/>
    </ligand>
</feature>
<dbReference type="Ensembl" id="ENSOSIT00000048752.1">
    <property type="protein sequence ID" value="ENSOSIP00000046380.1"/>
    <property type="gene ID" value="ENSOSIG00000021951.1"/>
</dbReference>
<keyword evidence="10 20" id="KW-0547">Nucleotide-binding</keyword>
<evidence type="ECO:0000259" key="24">
    <source>
        <dbReference type="PROSITE" id="PS50011"/>
    </source>
</evidence>
<evidence type="ECO:0000256" key="20">
    <source>
        <dbReference type="PIRSR" id="PIRSR637770-2"/>
    </source>
</evidence>
<keyword evidence="23" id="KW-1133">Transmembrane helix</keyword>
<dbReference type="GO" id="GO:0008353">
    <property type="term" value="F:RNA polymerase II CTD heptapeptide repeat kinase activity"/>
    <property type="evidence" value="ECO:0007669"/>
    <property type="project" value="UniProtKB-EC"/>
</dbReference>
<comment type="catalytic activity">
    <reaction evidence="14">
        <text>L-threonyl-[protein] + ATP = O-phospho-L-threonyl-[protein] + ADP + H(+)</text>
        <dbReference type="Rhea" id="RHEA:46608"/>
        <dbReference type="Rhea" id="RHEA-COMP:11060"/>
        <dbReference type="Rhea" id="RHEA-COMP:11605"/>
        <dbReference type="ChEBI" id="CHEBI:15378"/>
        <dbReference type="ChEBI" id="CHEBI:30013"/>
        <dbReference type="ChEBI" id="CHEBI:30616"/>
        <dbReference type="ChEBI" id="CHEBI:61977"/>
        <dbReference type="ChEBI" id="CHEBI:456216"/>
        <dbReference type="EC" id="2.7.11.24"/>
    </reaction>
</comment>
<dbReference type="EC" id="2.7.11.22" evidence="5"/>
<evidence type="ECO:0000256" key="19">
    <source>
        <dbReference type="PIRSR" id="PIRSR637770-1"/>
    </source>
</evidence>
<evidence type="ECO:0000256" key="6">
    <source>
        <dbReference type="ARBA" id="ARBA00013901"/>
    </source>
</evidence>
<dbReference type="Gene3D" id="3.30.200.20">
    <property type="entry name" value="Phosphorylase Kinase, domain 1"/>
    <property type="match status" value="1"/>
</dbReference>
<dbReference type="InterPro" id="IPR017441">
    <property type="entry name" value="Protein_kinase_ATP_BS"/>
</dbReference>
<keyword evidence="23" id="KW-0812">Transmembrane</keyword>
<feature type="transmembrane region" description="Helical" evidence="23">
    <location>
        <begin position="197"/>
        <end position="221"/>
    </location>
</feature>
<organism evidence="25 26">
    <name type="scientific">Oryzias sinensis</name>
    <name type="common">Chinese medaka</name>
    <dbReference type="NCBI Taxonomy" id="183150"/>
    <lineage>
        <taxon>Eukaryota</taxon>
        <taxon>Metazoa</taxon>
        <taxon>Chordata</taxon>
        <taxon>Craniata</taxon>
        <taxon>Vertebrata</taxon>
        <taxon>Euteleostomi</taxon>
        <taxon>Actinopterygii</taxon>
        <taxon>Neopterygii</taxon>
        <taxon>Teleostei</taxon>
        <taxon>Neoteleostei</taxon>
        <taxon>Acanthomorphata</taxon>
        <taxon>Ovalentaria</taxon>
        <taxon>Atherinomorphae</taxon>
        <taxon>Beloniformes</taxon>
        <taxon>Adrianichthyidae</taxon>
        <taxon>Oryziinae</taxon>
        <taxon>Oryzias</taxon>
    </lineage>
</organism>
<dbReference type="InterPro" id="IPR008271">
    <property type="entry name" value="Ser/Thr_kinase_AS"/>
</dbReference>
<evidence type="ECO:0000256" key="4">
    <source>
        <dbReference type="ARBA" id="ARBA00012411"/>
    </source>
</evidence>
<evidence type="ECO:0000256" key="18">
    <source>
        <dbReference type="ARBA" id="ARBA00049280"/>
    </source>
</evidence>
<dbReference type="PROSITE" id="PS50011">
    <property type="entry name" value="PROTEIN_KINASE_DOM"/>
    <property type="match status" value="1"/>
</dbReference>
<comment type="catalytic activity">
    <reaction evidence="16">
        <text>L-seryl-[protein] + ATP = O-phospho-L-seryl-[protein] + ADP + H(+)</text>
        <dbReference type="Rhea" id="RHEA:17989"/>
        <dbReference type="Rhea" id="RHEA-COMP:9863"/>
        <dbReference type="Rhea" id="RHEA-COMP:11604"/>
        <dbReference type="ChEBI" id="CHEBI:15378"/>
        <dbReference type="ChEBI" id="CHEBI:29999"/>
        <dbReference type="ChEBI" id="CHEBI:30616"/>
        <dbReference type="ChEBI" id="CHEBI:83421"/>
        <dbReference type="ChEBI" id="CHEBI:456216"/>
        <dbReference type="EC" id="2.7.11.24"/>
    </reaction>
</comment>
<keyword evidence="23" id="KW-0472">Membrane</keyword>
<feature type="active site" description="Proton acceptor" evidence="19">
    <location>
        <position position="137"/>
    </location>
</feature>
<dbReference type="PROSITE" id="PS00107">
    <property type="entry name" value="PROTEIN_KINASE_ATP"/>
    <property type="match status" value="1"/>
</dbReference>
<name>A0A8C7ZSR6_9TELE</name>
<evidence type="ECO:0000256" key="5">
    <source>
        <dbReference type="ARBA" id="ARBA00012425"/>
    </source>
</evidence>
<evidence type="ECO:0000256" key="15">
    <source>
        <dbReference type="ARBA" id="ARBA00047811"/>
    </source>
</evidence>
<comment type="catalytic activity">
    <reaction evidence="15">
        <text>L-threonyl-[protein] + ATP = O-phospho-L-threonyl-[protein] + ADP + H(+)</text>
        <dbReference type="Rhea" id="RHEA:46608"/>
        <dbReference type="Rhea" id="RHEA-COMP:11060"/>
        <dbReference type="Rhea" id="RHEA-COMP:11605"/>
        <dbReference type="ChEBI" id="CHEBI:15378"/>
        <dbReference type="ChEBI" id="CHEBI:30013"/>
        <dbReference type="ChEBI" id="CHEBI:30616"/>
        <dbReference type="ChEBI" id="CHEBI:61977"/>
        <dbReference type="ChEBI" id="CHEBI:456216"/>
        <dbReference type="EC" id="2.7.11.22"/>
    </reaction>
</comment>
<feature type="binding site" evidence="20">
    <location>
        <position position="41"/>
    </location>
    <ligand>
        <name>ATP</name>
        <dbReference type="ChEBI" id="CHEBI:30616"/>
    </ligand>
</feature>
<comment type="catalytic activity">
    <reaction evidence="17">
        <text>L-seryl-[protein] + ATP = O-phospho-L-seryl-[protein] + ADP + H(+)</text>
        <dbReference type="Rhea" id="RHEA:17989"/>
        <dbReference type="Rhea" id="RHEA-COMP:9863"/>
        <dbReference type="Rhea" id="RHEA-COMP:11604"/>
        <dbReference type="ChEBI" id="CHEBI:15378"/>
        <dbReference type="ChEBI" id="CHEBI:29999"/>
        <dbReference type="ChEBI" id="CHEBI:30616"/>
        <dbReference type="ChEBI" id="CHEBI:83421"/>
        <dbReference type="ChEBI" id="CHEBI:456216"/>
        <dbReference type="EC" id="2.7.11.22"/>
    </reaction>
</comment>
<dbReference type="InterPro" id="IPR011009">
    <property type="entry name" value="Kinase-like_dom_sf"/>
</dbReference>
<proteinExistence type="inferred from homology"/>
<evidence type="ECO:0000256" key="11">
    <source>
        <dbReference type="ARBA" id="ARBA00022777"/>
    </source>
</evidence>
<dbReference type="EC" id="2.7.11.24" evidence="4"/>
<keyword evidence="12 20" id="KW-0067">ATP-binding</keyword>
<keyword evidence="26" id="KW-1185">Reference proteome</keyword>
<dbReference type="SMART" id="SM00220">
    <property type="entry name" value="S_TKc"/>
    <property type="match status" value="1"/>
</dbReference>
<evidence type="ECO:0000256" key="7">
    <source>
        <dbReference type="ARBA" id="ARBA00022527"/>
    </source>
</evidence>
<dbReference type="AlphaFoldDB" id="A0A8C7ZSR6"/>
<dbReference type="PANTHER" id="PTHR24056">
    <property type="entry name" value="CELL DIVISION PROTEIN KINASE"/>
    <property type="match status" value="1"/>
</dbReference>
<evidence type="ECO:0000313" key="26">
    <source>
        <dbReference type="Proteomes" id="UP000694383"/>
    </source>
</evidence>
<dbReference type="InterPro" id="IPR050108">
    <property type="entry name" value="CDK"/>
</dbReference>
<dbReference type="Proteomes" id="UP000694383">
    <property type="component" value="Unplaced"/>
</dbReference>
<evidence type="ECO:0000313" key="25">
    <source>
        <dbReference type="Ensembl" id="ENSOSIP00000046380.1"/>
    </source>
</evidence>
<dbReference type="GO" id="GO:0070985">
    <property type="term" value="C:transcription factor TFIIK complex"/>
    <property type="evidence" value="ECO:0007669"/>
    <property type="project" value="InterPro"/>
</dbReference>
<dbReference type="InterPro" id="IPR037770">
    <property type="entry name" value="CDK7"/>
</dbReference>
<protein>
    <recommendedName>
        <fullName evidence="6">Cyclin-dependent kinase 7</fullName>
        <ecNumber evidence="5">2.7.11.22</ecNumber>
        <ecNumber evidence="3">2.7.11.23</ecNumber>
        <ecNumber evidence="4">2.7.11.24</ecNumber>
    </recommendedName>
    <alternativeName>
        <fullName evidence="13">Cell division protein kinase 7</fullName>
    </alternativeName>
</protein>
<feature type="binding site" evidence="20">
    <location>
        <begin position="18"/>
        <end position="26"/>
    </location>
    <ligand>
        <name>ATP</name>
        <dbReference type="ChEBI" id="CHEBI:30616"/>
    </ligand>
</feature>
<evidence type="ECO:0000256" key="10">
    <source>
        <dbReference type="ARBA" id="ARBA00022741"/>
    </source>
</evidence>
<evidence type="ECO:0000256" key="21">
    <source>
        <dbReference type="PROSITE-ProRule" id="PRU10141"/>
    </source>
</evidence>
<dbReference type="FunFam" id="1.10.510.10:FF:000624">
    <property type="entry name" value="Mitogen-activated protein kinase"/>
    <property type="match status" value="1"/>
</dbReference>
<comment type="similarity">
    <text evidence="2">Belongs to the protein kinase superfamily. CMGC Ser/Thr protein kinase family. MAP kinase subfamily.</text>
</comment>
<keyword evidence="7 22" id="KW-0723">Serine/threonine-protein kinase</keyword>
<evidence type="ECO:0000256" key="13">
    <source>
        <dbReference type="ARBA" id="ARBA00029738"/>
    </source>
</evidence>
<evidence type="ECO:0000256" key="12">
    <source>
        <dbReference type="ARBA" id="ARBA00022840"/>
    </source>
</evidence>
<evidence type="ECO:0000256" key="2">
    <source>
        <dbReference type="ARBA" id="ARBA00008832"/>
    </source>
</evidence>
<comment type="similarity">
    <text evidence="1">Belongs to the protein kinase superfamily. CMGC Ser/Thr protein kinase family. CDC2/CDKX subfamily.</text>
</comment>
<evidence type="ECO:0000256" key="14">
    <source>
        <dbReference type="ARBA" id="ARBA00047592"/>
    </source>
</evidence>
<evidence type="ECO:0000256" key="3">
    <source>
        <dbReference type="ARBA" id="ARBA00012409"/>
    </source>
</evidence>
<reference evidence="25" key="1">
    <citation type="submission" date="2025-08" db="UniProtKB">
        <authorList>
            <consortium name="Ensembl"/>
        </authorList>
    </citation>
    <scope>IDENTIFICATION</scope>
</reference>
<dbReference type="Gene3D" id="1.10.510.10">
    <property type="entry name" value="Transferase(Phosphotransferase) domain 1"/>
    <property type="match status" value="1"/>
</dbReference>
<dbReference type="PANTHER" id="PTHR24056:SF0">
    <property type="entry name" value="CYCLIN-DEPENDENT KINASE 7"/>
    <property type="match status" value="1"/>
</dbReference>